<keyword evidence="2" id="KW-1185">Reference proteome</keyword>
<sequence>MKTIAFSELKDDLKTGDLILFSGKYSISKLVEKLEHSMWSHAAMVVRIPNIEYPLLWESSALTNLSDELYKDNKTGPKIVNLEERLKTYGSDLKPYTPPIYAVRRLEVERTDEMINSLNALFTSLHGLPNPDEWKMILEVVEGKLLNIPSKLDNYTCSELVAESLIKMGLLENKRVINSYMPKDFSSDGSLKLLKGTLLEEIAIDINK</sequence>
<evidence type="ECO:0000313" key="1">
    <source>
        <dbReference type="EMBL" id="MBK1812779.1"/>
    </source>
</evidence>
<proteinExistence type="predicted"/>
<gene>
    <name evidence="1" type="ORF">JHL18_19335</name>
</gene>
<dbReference type="RefSeq" id="WP_200272309.1">
    <property type="nucleotide sequence ID" value="NZ_JAENHN010000051.1"/>
</dbReference>
<dbReference type="PANTHER" id="PTHR47112:SF1">
    <property type="entry name" value="PX DOMAIN-CONTAINING PROTEIN"/>
    <property type="match status" value="1"/>
</dbReference>
<reference evidence="2" key="1">
    <citation type="submission" date="2021-01" db="EMBL/GenBank/DDBJ databases">
        <title>Genome public.</title>
        <authorList>
            <person name="Liu C."/>
            <person name="Sun Q."/>
        </authorList>
    </citation>
    <scope>NUCLEOTIDE SEQUENCE [LARGE SCALE GENOMIC DNA]</scope>
    <source>
        <strain evidence="2">YIM B02505</strain>
    </source>
</reference>
<name>A0ABS1ETS5_9CLOT</name>
<dbReference type="SUPFAM" id="SSF54001">
    <property type="entry name" value="Cysteine proteinases"/>
    <property type="match status" value="1"/>
</dbReference>
<comment type="caution">
    <text evidence="1">The sequence shown here is derived from an EMBL/GenBank/DDBJ whole genome shotgun (WGS) entry which is preliminary data.</text>
</comment>
<dbReference type="InterPro" id="IPR038765">
    <property type="entry name" value="Papain-like_cys_pep_sf"/>
</dbReference>
<accession>A0ABS1ETS5</accession>
<protein>
    <recommendedName>
        <fullName evidence="3">Permuted papain-like amidase enzyme, YaeF/YiiX, C92 family</fullName>
    </recommendedName>
</protein>
<evidence type="ECO:0000313" key="2">
    <source>
        <dbReference type="Proteomes" id="UP000596739"/>
    </source>
</evidence>
<dbReference type="EMBL" id="JAENHN010000051">
    <property type="protein sequence ID" value="MBK1812779.1"/>
    <property type="molecule type" value="Genomic_DNA"/>
</dbReference>
<dbReference type="PANTHER" id="PTHR47112">
    <property type="entry name" value="PX DOMAIN-CONTAINING PROTEIN"/>
    <property type="match status" value="1"/>
</dbReference>
<dbReference type="Proteomes" id="UP000596739">
    <property type="component" value="Unassembled WGS sequence"/>
</dbReference>
<evidence type="ECO:0008006" key="3">
    <source>
        <dbReference type="Google" id="ProtNLM"/>
    </source>
</evidence>
<dbReference type="Gene3D" id="3.90.1720.10">
    <property type="entry name" value="endopeptidase domain like (from Nostoc punctiforme)"/>
    <property type="match status" value="1"/>
</dbReference>
<organism evidence="1 2">
    <name type="scientific">Clostridium yunnanense</name>
    <dbReference type="NCBI Taxonomy" id="2800325"/>
    <lineage>
        <taxon>Bacteria</taxon>
        <taxon>Bacillati</taxon>
        <taxon>Bacillota</taxon>
        <taxon>Clostridia</taxon>
        <taxon>Eubacteriales</taxon>
        <taxon>Clostridiaceae</taxon>
        <taxon>Clostridium</taxon>
    </lineage>
</organism>